<reference evidence="5 6" key="2">
    <citation type="submission" date="2024-05" db="EMBL/GenBank/DDBJ databases">
        <authorList>
            <person name="Chen Y."/>
            <person name="Shah S."/>
            <person name="Dougan E. K."/>
            <person name="Thang M."/>
            <person name="Chan C."/>
        </authorList>
    </citation>
    <scope>NUCLEOTIDE SEQUENCE [LARGE SCALE GENOMIC DNA]</scope>
</reference>
<dbReference type="EMBL" id="CAMXCT010003678">
    <property type="protein sequence ID" value="CAI4005733.1"/>
    <property type="molecule type" value="Genomic_DNA"/>
</dbReference>
<name>A0A9P1DAZ0_9DINO</name>
<dbReference type="InterPro" id="IPR019775">
    <property type="entry name" value="WD40_repeat_CS"/>
</dbReference>
<evidence type="ECO:0000256" key="3">
    <source>
        <dbReference type="PROSITE-ProRule" id="PRU00221"/>
    </source>
</evidence>
<evidence type="ECO:0000313" key="5">
    <source>
        <dbReference type="EMBL" id="CAL4793045.1"/>
    </source>
</evidence>
<dbReference type="OrthoDB" id="6262491at2759"/>
<evidence type="ECO:0000313" key="4">
    <source>
        <dbReference type="EMBL" id="CAI4005733.1"/>
    </source>
</evidence>
<gene>
    <name evidence="4" type="ORF">C1SCF055_LOCUS31437</name>
</gene>
<sequence length="455" mass="50932">MLGQTLGLVVESSPKPAIKIWDVKRESCLHDGGQNASTSSHLWAKAVLADFRNYSVLLCTRNSFLELWDLRRLASPLAVSGRDVGGSPRALRASFGVGSGLALSASPDGLLHLVNLDGSSGRLNIAKTLPGHREEVVSANVYWGDHAYPYVKAATISLQQDVLFWEVPWYKLKQEQISKEVSKERPKTRLEEVQDLQDIFWQPRCLPKGYQYRTRMVAYRSQAQYRERCALTGSLGGTIYSWEMHENNHDIMFEAGRFEGHTDQISTLSVDWKNGCALSGSCDATLRLWNLSTQHCERVLLGHCSSIRTAVVDWTVNRAITSAVGDAVRVWDLKSDCEPDLLNTQDCITESLAAFSTASAAFIDRSGTAEFWDLERQTCTTKFDGHPGTLYYLHFGISESEEILPDLPGHPGLSEYSEAKMHRREETCEVDFKWPLAPTDVLASSCGEWWSRSTF</sequence>
<dbReference type="InterPro" id="IPR036322">
    <property type="entry name" value="WD40_repeat_dom_sf"/>
</dbReference>
<keyword evidence="1 3" id="KW-0853">WD repeat</keyword>
<dbReference type="AlphaFoldDB" id="A0A9P1DAZ0"/>
<feature type="repeat" description="WD" evidence="3">
    <location>
        <begin position="258"/>
        <end position="299"/>
    </location>
</feature>
<dbReference type="EMBL" id="CAMXCT020003678">
    <property type="protein sequence ID" value="CAL1159108.1"/>
    <property type="molecule type" value="Genomic_DNA"/>
</dbReference>
<dbReference type="InterPro" id="IPR015943">
    <property type="entry name" value="WD40/YVTN_repeat-like_dom_sf"/>
</dbReference>
<proteinExistence type="predicted"/>
<dbReference type="EMBL" id="CAMXCT030003678">
    <property type="protein sequence ID" value="CAL4793045.1"/>
    <property type="molecule type" value="Genomic_DNA"/>
</dbReference>
<dbReference type="PROSITE" id="PS50082">
    <property type="entry name" value="WD_REPEATS_2"/>
    <property type="match status" value="1"/>
</dbReference>
<dbReference type="SUPFAM" id="SSF50978">
    <property type="entry name" value="WD40 repeat-like"/>
    <property type="match status" value="2"/>
</dbReference>
<keyword evidence="2" id="KW-0677">Repeat</keyword>
<reference evidence="4" key="1">
    <citation type="submission" date="2022-10" db="EMBL/GenBank/DDBJ databases">
        <authorList>
            <person name="Chen Y."/>
            <person name="Dougan E. K."/>
            <person name="Chan C."/>
            <person name="Rhodes N."/>
            <person name="Thang M."/>
        </authorList>
    </citation>
    <scope>NUCLEOTIDE SEQUENCE</scope>
</reference>
<organism evidence="4">
    <name type="scientific">Cladocopium goreaui</name>
    <dbReference type="NCBI Taxonomy" id="2562237"/>
    <lineage>
        <taxon>Eukaryota</taxon>
        <taxon>Sar</taxon>
        <taxon>Alveolata</taxon>
        <taxon>Dinophyceae</taxon>
        <taxon>Suessiales</taxon>
        <taxon>Symbiodiniaceae</taxon>
        <taxon>Cladocopium</taxon>
    </lineage>
</organism>
<protein>
    <submittedName>
        <fullName evidence="5">Bromodomain and WD repeat-containing protein 1</fullName>
    </submittedName>
</protein>
<comment type="caution">
    <text evidence="4">The sequence shown here is derived from an EMBL/GenBank/DDBJ whole genome shotgun (WGS) entry which is preliminary data.</text>
</comment>
<dbReference type="InterPro" id="IPR001680">
    <property type="entry name" value="WD40_rpt"/>
</dbReference>
<dbReference type="SMART" id="SM00320">
    <property type="entry name" value="WD40"/>
    <property type="match status" value="2"/>
</dbReference>
<evidence type="ECO:0000313" key="6">
    <source>
        <dbReference type="Proteomes" id="UP001152797"/>
    </source>
</evidence>
<dbReference type="GO" id="GO:1990234">
    <property type="term" value="C:transferase complex"/>
    <property type="evidence" value="ECO:0007669"/>
    <property type="project" value="UniProtKB-ARBA"/>
</dbReference>
<dbReference type="PROSITE" id="PS50294">
    <property type="entry name" value="WD_REPEATS_REGION"/>
    <property type="match status" value="1"/>
</dbReference>
<dbReference type="Gene3D" id="2.130.10.10">
    <property type="entry name" value="YVTN repeat-like/Quinoprotein amine dehydrogenase"/>
    <property type="match status" value="2"/>
</dbReference>
<dbReference type="PANTHER" id="PTHR22847">
    <property type="entry name" value="WD40 REPEAT PROTEIN"/>
    <property type="match status" value="1"/>
</dbReference>
<evidence type="ECO:0000256" key="2">
    <source>
        <dbReference type="ARBA" id="ARBA00022737"/>
    </source>
</evidence>
<evidence type="ECO:0000256" key="1">
    <source>
        <dbReference type="ARBA" id="ARBA00022574"/>
    </source>
</evidence>
<accession>A0A9P1DAZ0</accession>
<dbReference type="PROSITE" id="PS00678">
    <property type="entry name" value="WD_REPEATS_1"/>
    <property type="match status" value="1"/>
</dbReference>
<dbReference type="Proteomes" id="UP001152797">
    <property type="component" value="Unassembled WGS sequence"/>
</dbReference>
<keyword evidence="6" id="KW-1185">Reference proteome</keyword>
<dbReference type="PANTHER" id="PTHR22847:SF637">
    <property type="entry name" value="WD REPEAT DOMAIN 5B"/>
    <property type="match status" value="1"/>
</dbReference>